<keyword evidence="2" id="KW-0472">Membrane</keyword>
<dbReference type="PROSITE" id="PS50011">
    <property type="entry name" value="PROTEIN_KINASE_DOM"/>
    <property type="match status" value="1"/>
</dbReference>
<accession>A0A2T0RF14</accession>
<evidence type="ECO:0000313" key="4">
    <source>
        <dbReference type="EMBL" id="PRY19729.1"/>
    </source>
</evidence>
<dbReference type="GO" id="GO:0004672">
    <property type="term" value="F:protein kinase activity"/>
    <property type="evidence" value="ECO:0007669"/>
    <property type="project" value="InterPro"/>
</dbReference>
<evidence type="ECO:0000259" key="3">
    <source>
        <dbReference type="PROSITE" id="PS50011"/>
    </source>
</evidence>
<dbReference type="SUPFAM" id="SSF56112">
    <property type="entry name" value="Protein kinase-like (PK-like)"/>
    <property type="match status" value="1"/>
</dbReference>
<reference evidence="4 5" key="1">
    <citation type="submission" date="2018-03" db="EMBL/GenBank/DDBJ databases">
        <title>Genomic Encyclopedia of Archaeal and Bacterial Type Strains, Phase II (KMG-II): from individual species to whole genera.</title>
        <authorList>
            <person name="Goeker M."/>
        </authorList>
    </citation>
    <scope>NUCLEOTIDE SEQUENCE [LARGE SCALE GENOMIC DNA]</scope>
    <source>
        <strain evidence="4 5">DSM 45348</strain>
    </source>
</reference>
<keyword evidence="2" id="KW-1133">Transmembrane helix</keyword>
<keyword evidence="4" id="KW-0808">Transferase</keyword>
<dbReference type="InterPro" id="IPR000719">
    <property type="entry name" value="Prot_kinase_dom"/>
</dbReference>
<feature type="transmembrane region" description="Helical" evidence="2">
    <location>
        <begin position="342"/>
        <end position="367"/>
    </location>
</feature>
<organism evidence="4 5">
    <name type="scientific">Pseudosporangium ferrugineum</name>
    <dbReference type="NCBI Taxonomy" id="439699"/>
    <lineage>
        <taxon>Bacteria</taxon>
        <taxon>Bacillati</taxon>
        <taxon>Actinomycetota</taxon>
        <taxon>Actinomycetes</taxon>
        <taxon>Micromonosporales</taxon>
        <taxon>Micromonosporaceae</taxon>
        <taxon>Pseudosporangium</taxon>
    </lineage>
</organism>
<protein>
    <submittedName>
        <fullName evidence="4">Lipopolysaccharide kinase (Kdo/WaaP) family protein</fullName>
    </submittedName>
</protein>
<proteinExistence type="predicted"/>
<feature type="compositionally biased region" description="Low complexity" evidence="1">
    <location>
        <begin position="315"/>
        <end position="331"/>
    </location>
</feature>
<gene>
    <name evidence="4" type="ORF">CLV70_12925</name>
</gene>
<evidence type="ECO:0000256" key="1">
    <source>
        <dbReference type="SAM" id="MobiDB-lite"/>
    </source>
</evidence>
<dbReference type="GO" id="GO:0005524">
    <property type="term" value="F:ATP binding"/>
    <property type="evidence" value="ECO:0007669"/>
    <property type="project" value="InterPro"/>
</dbReference>
<evidence type="ECO:0000256" key="2">
    <source>
        <dbReference type="SAM" id="Phobius"/>
    </source>
</evidence>
<dbReference type="InterPro" id="IPR011009">
    <property type="entry name" value="Kinase-like_dom_sf"/>
</dbReference>
<name>A0A2T0RF14_9ACTN</name>
<feature type="region of interest" description="Disordered" evidence="1">
    <location>
        <begin position="277"/>
        <end position="335"/>
    </location>
</feature>
<comment type="caution">
    <text evidence="4">The sequence shown here is derived from an EMBL/GenBank/DDBJ whole genome shotgun (WGS) entry which is preliminary data.</text>
</comment>
<dbReference type="Gene3D" id="1.10.510.10">
    <property type="entry name" value="Transferase(Phosphotransferase) domain 1"/>
    <property type="match status" value="1"/>
</dbReference>
<dbReference type="AlphaFoldDB" id="A0A2T0RF14"/>
<keyword evidence="4" id="KW-0418">Kinase</keyword>
<keyword evidence="5" id="KW-1185">Reference proteome</keyword>
<evidence type="ECO:0000313" key="5">
    <source>
        <dbReference type="Proteomes" id="UP000239209"/>
    </source>
</evidence>
<dbReference type="Proteomes" id="UP000239209">
    <property type="component" value="Unassembled WGS sequence"/>
</dbReference>
<keyword evidence="2" id="KW-0812">Transmembrane</keyword>
<dbReference type="EMBL" id="PVZG01000029">
    <property type="protein sequence ID" value="PRY19729.1"/>
    <property type="molecule type" value="Genomic_DNA"/>
</dbReference>
<sequence>MSAAPEVDRSVLGALRRVGDGGQGIVYLTDKVRINRTWEAAYKEYLADTTFDPDVLRRMVAFVPELDEGSGRWLCDTTAWPAALVLSGGRVTGFLMRRVPDRFRMPWGDGGADVPAALQYLLNPQAYLNRKNIGLDDRTRLRLLEAIADVMARLHSLGVVIGDLSPNNLLVDLADPACFLIDCDGMRLRDRDVVHQVETPEWQVPRPGYEPIATKASDSYKFGLLAARLFAQDQMGQDVSVLAGVSPELGVLARRSLDADSTTRPSLGDWRGALGRALAAPAPPTPPPRPRRTQARGSTASSRTVASPRRGTPRPGAATAQASPPAAAARAPQRKPEEEHPVFYVVLGVAMIVFVLGCVVGSIVFVANLF</sequence>
<feature type="domain" description="Protein kinase" evidence="3">
    <location>
        <begin position="12"/>
        <end position="274"/>
    </location>
</feature>